<dbReference type="Pfam" id="PF00982">
    <property type="entry name" value="Glyco_transf_20"/>
    <property type="match status" value="1"/>
</dbReference>
<organism evidence="2 3">
    <name type="scientific">Halobium salinum</name>
    <dbReference type="NCBI Taxonomy" id="1364940"/>
    <lineage>
        <taxon>Archaea</taxon>
        <taxon>Methanobacteriati</taxon>
        <taxon>Methanobacteriota</taxon>
        <taxon>Stenosarchaea group</taxon>
        <taxon>Halobacteria</taxon>
        <taxon>Halobacteriales</taxon>
        <taxon>Haloferacaceae</taxon>
        <taxon>Halobium</taxon>
    </lineage>
</organism>
<dbReference type="GO" id="GO:0016758">
    <property type="term" value="F:hexosyltransferase activity"/>
    <property type="evidence" value="ECO:0007669"/>
    <property type="project" value="UniProtKB-ARBA"/>
</dbReference>
<evidence type="ECO:0000256" key="1">
    <source>
        <dbReference type="SAM" id="MobiDB-lite"/>
    </source>
</evidence>
<proteinExistence type="predicted"/>
<dbReference type="Proteomes" id="UP001595921">
    <property type="component" value="Unassembled WGS sequence"/>
</dbReference>
<dbReference type="EMBL" id="JBHSDS010000003">
    <property type="protein sequence ID" value="MFC4357678.1"/>
    <property type="molecule type" value="Genomic_DNA"/>
</dbReference>
<feature type="compositionally biased region" description="Acidic residues" evidence="1">
    <location>
        <begin position="1"/>
        <end position="15"/>
    </location>
</feature>
<feature type="region of interest" description="Disordered" evidence="1">
    <location>
        <begin position="1"/>
        <end position="21"/>
    </location>
</feature>
<accession>A0ABD5PAE5</accession>
<dbReference type="PANTHER" id="PTHR10788:SF106">
    <property type="entry name" value="BCDNA.GH08860"/>
    <property type="match status" value="1"/>
</dbReference>
<comment type="caution">
    <text evidence="2">The sequence shown here is derived from an EMBL/GenBank/DDBJ whole genome shotgun (WGS) entry which is preliminary data.</text>
</comment>
<gene>
    <name evidence="2" type="ORF">ACFO0N_06910</name>
</gene>
<dbReference type="RefSeq" id="WP_267622015.1">
    <property type="nucleotide sequence ID" value="NZ_JAODIW010000006.1"/>
</dbReference>
<dbReference type="Gene3D" id="3.40.50.2000">
    <property type="entry name" value="Glycogen Phosphorylase B"/>
    <property type="match status" value="2"/>
</dbReference>
<protein>
    <submittedName>
        <fullName evidence="2">Trehalose-6-phosphate synthase</fullName>
    </submittedName>
</protein>
<dbReference type="AlphaFoldDB" id="A0ABD5PAE5"/>
<dbReference type="PANTHER" id="PTHR10788">
    <property type="entry name" value="TREHALOSE-6-PHOSPHATE SYNTHASE"/>
    <property type="match status" value="1"/>
</dbReference>
<keyword evidence="3" id="KW-1185">Reference proteome</keyword>
<evidence type="ECO:0000313" key="2">
    <source>
        <dbReference type="EMBL" id="MFC4357678.1"/>
    </source>
</evidence>
<reference evidence="2 3" key="1">
    <citation type="journal article" date="2019" name="Int. J. Syst. Evol. Microbiol.">
        <title>The Global Catalogue of Microorganisms (GCM) 10K type strain sequencing project: providing services to taxonomists for standard genome sequencing and annotation.</title>
        <authorList>
            <consortium name="The Broad Institute Genomics Platform"/>
            <consortium name="The Broad Institute Genome Sequencing Center for Infectious Disease"/>
            <person name="Wu L."/>
            <person name="Ma J."/>
        </authorList>
    </citation>
    <scope>NUCLEOTIDE SEQUENCE [LARGE SCALE GENOMIC DNA]</scope>
    <source>
        <strain evidence="2 3">CGMCC 1.12553</strain>
    </source>
</reference>
<dbReference type="GO" id="GO:0005992">
    <property type="term" value="P:trehalose biosynthetic process"/>
    <property type="evidence" value="ECO:0007669"/>
    <property type="project" value="UniProtKB-ARBA"/>
</dbReference>
<dbReference type="SUPFAM" id="SSF53756">
    <property type="entry name" value="UDP-Glycosyltransferase/glycogen phosphorylase"/>
    <property type="match status" value="1"/>
</dbReference>
<dbReference type="CDD" id="cd03788">
    <property type="entry name" value="GT20_TPS"/>
    <property type="match status" value="1"/>
</dbReference>
<sequence>MADDSDPPNDSDTPDVEPLLDGGQLIVVSNRQPYSHGYDEDGEVTVSRPAGGLTAGLDPVMQRVEGTWIAWGDGDADREVTPEDDTVEMPPEDPAYHLRRVWLTDEEVDQYYYGYSNRVLWPLCHGGIWKTDFADEHREAYEAVNEKFARAVREEADDDAVVWFQDYHFTRAPRMVREAMPDAFLMHFWHITWPGWDTFRSLPHGQETLEGLLGNDLVGFHTGQYVENFLDCIERGLDGATVDRGNNRVEYDGRTTEIESFPLSVDFEGIAASAERFDAEDWDAFREEYGITGERVAVGVDRLDYTKGVPERLNALEQLWEDHPEWRGELTYVQKASESRSIIPDYRDLQDRVTTGVDRINERFGTDDWTPVVYLDEHLDGDTLNGLYRHSDVMLVSALRDGMNLVAKEFVAAQVDETGVLVLSNQTGAFEELGKHSVGINPHDTDEFAAAIGEALRMPEDERRERMHTMREWVETHDLSRWMKDVFEGAADVRMKRRMGMD</sequence>
<evidence type="ECO:0000313" key="3">
    <source>
        <dbReference type="Proteomes" id="UP001595921"/>
    </source>
</evidence>
<dbReference type="InterPro" id="IPR001830">
    <property type="entry name" value="Glyco_trans_20"/>
</dbReference>
<name>A0ABD5PAE5_9EURY</name>